<dbReference type="RefSeq" id="WP_129891070.1">
    <property type="nucleotide sequence ID" value="NZ_CP035758.1"/>
</dbReference>
<evidence type="ECO:0000256" key="3">
    <source>
        <dbReference type="ARBA" id="ARBA00022714"/>
    </source>
</evidence>
<evidence type="ECO:0000256" key="5">
    <source>
        <dbReference type="ARBA" id="ARBA00022741"/>
    </source>
</evidence>
<dbReference type="GO" id="GO:0016705">
    <property type="term" value="F:oxidoreductase activity, acting on paired donors, with incorporation or reduction of molecular oxygen"/>
    <property type="evidence" value="ECO:0007669"/>
    <property type="project" value="UniProtKB-ARBA"/>
</dbReference>
<keyword evidence="11" id="KW-0472">Membrane</keyword>
<dbReference type="GO" id="GO:0004674">
    <property type="term" value="F:protein serine/threonine kinase activity"/>
    <property type="evidence" value="ECO:0007669"/>
    <property type="project" value="UniProtKB-EC"/>
</dbReference>
<dbReference type="Pfam" id="PF00355">
    <property type="entry name" value="Rieske"/>
    <property type="match status" value="1"/>
</dbReference>
<dbReference type="InterPro" id="IPR050660">
    <property type="entry name" value="NEK_Ser/Thr_kinase"/>
</dbReference>
<keyword evidence="3" id="KW-0001">2Fe-2S</keyword>
<dbReference type="CDD" id="cd03467">
    <property type="entry name" value="Rieske"/>
    <property type="match status" value="1"/>
</dbReference>
<dbReference type="InterPro" id="IPR000719">
    <property type="entry name" value="Prot_kinase_dom"/>
</dbReference>
<evidence type="ECO:0000256" key="10">
    <source>
        <dbReference type="SAM" id="MobiDB-lite"/>
    </source>
</evidence>
<keyword evidence="2" id="KW-0808">Transferase</keyword>
<feature type="compositionally biased region" description="Basic residues" evidence="10">
    <location>
        <begin position="304"/>
        <end position="317"/>
    </location>
</feature>
<protein>
    <recommendedName>
        <fullName evidence="1">non-specific serine/threonine protein kinase</fullName>
        <ecNumber evidence="1">2.7.11.1</ecNumber>
    </recommendedName>
</protein>
<keyword evidence="5" id="KW-0547">Nucleotide-binding</keyword>
<keyword evidence="15" id="KW-1185">Reference proteome</keyword>
<dbReference type="Gene3D" id="1.10.510.10">
    <property type="entry name" value="Transferase(Phosphotransferase) domain 1"/>
    <property type="match status" value="1"/>
</dbReference>
<name>A0A4P6JWP2_KTERU</name>
<dbReference type="KEGG" id="kbs:EPA93_30085"/>
<dbReference type="PANTHER" id="PTHR43671:SF13">
    <property type="entry name" value="SERINE_THREONINE-PROTEIN KINASE NEK2"/>
    <property type="match status" value="1"/>
</dbReference>
<evidence type="ECO:0000256" key="4">
    <source>
        <dbReference type="ARBA" id="ARBA00022723"/>
    </source>
</evidence>
<keyword evidence="8" id="KW-0408">Iron</keyword>
<evidence type="ECO:0000256" key="8">
    <source>
        <dbReference type="ARBA" id="ARBA00023004"/>
    </source>
</evidence>
<dbReference type="EC" id="2.7.11.1" evidence="1"/>
<dbReference type="Gene3D" id="3.30.200.20">
    <property type="entry name" value="Phosphorylase Kinase, domain 1"/>
    <property type="match status" value="1"/>
</dbReference>
<gene>
    <name evidence="14" type="ORF">EPA93_30085</name>
</gene>
<feature type="region of interest" description="Disordered" evidence="10">
    <location>
        <begin position="296"/>
        <end position="317"/>
    </location>
</feature>
<sequence length="483" mass="52919">MVERLSYKMLTGRTIGTYRLQQLMEEGKSGPIFMAQTRTGVPCIIRFFAAPAELNANERIVALGLFQQEASKIATLQHPHILQLLDHGSYQGMPYLVYPQVPLMSLRARLSQRAALDTTLIGSYLEQIAAALEYAHARTVLHRNLSTNCIYLQENRQLVVTEFGLIHMLELCNRETQARLPFSGSSESSAPEQLLGQATGAAADIYALGAVLYRLLTTQPPFAGQTRDEVSRLHIYAEVPSIMRWRQDVPTAMDEVIAQAMAKEPAQRYRQPGELVQAYYEIVAPVQPVRTARALKQQTEPKARPAHRRKVDKRTQMQRRRTISLLATGMSIGAAALIVVSLRNGHGAAKPPISASAIQLAHPVSTQVASASISQPTTSKGGRLLAQVAEVPLNSAKNFSIANQKNPGLLIHLQDNRFVAFDSTCTHAACSVSYNPQDKMLECPCHGAVFDPARDAAVVQGPAQIPLSPIKIIVNPDGTIREG</sequence>
<dbReference type="GO" id="GO:0051537">
    <property type="term" value="F:2 iron, 2 sulfur cluster binding"/>
    <property type="evidence" value="ECO:0007669"/>
    <property type="project" value="UniProtKB-KW"/>
</dbReference>
<dbReference type="Proteomes" id="UP000290365">
    <property type="component" value="Chromosome"/>
</dbReference>
<dbReference type="PROSITE" id="PS51296">
    <property type="entry name" value="RIESKE"/>
    <property type="match status" value="1"/>
</dbReference>
<dbReference type="CDD" id="cd14014">
    <property type="entry name" value="STKc_PknB_like"/>
    <property type="match status" value="1"/>
</dbReference>
<evidence type="ECO:0000313" key="15">
    <source>
        <dbReference type="Proteomes" id="UP000290365"/>
    </source>
</evidence>
<reference evidence="14 15" key="1">
    <citation type="submission" date="2019-01" db="EMBL/GenBank/DDBJ databases">
        <title>Ktedonosporobacter rubrisoli SCAWS-G2.</title>
        <authorList>
            <person name="Huang Y."/>
            <person name="Yan B."/>
        </authorList>
    </citation>
    <scope>NUCLEOTIDE SEQUENCE [LARGE SCALE GENOMIC DNA]</scope>
    <source>
        <strain evidence="14 15">SCAWS-G2</strain>
    </source>
</reference>
<keyword evidence="11" id="KW-0812">Transmembrane</keyword>
<accession>A0A4P6JWP2</accession>
<keyword evidence="9" id="KW-0411">Iron-sulfur</keyword>
<evidence type="ECO:0000256" key="9">
    <source>
        <dbReference type="ARBA" id="ARBA00023014"/>
    </source>
</evidence>
<dbReference type="OrthoDB" id="9801841at2"/>
<dbReference type="GO" id="GO:0046872">
    <property type="term" value="F:metal ion binding"/>
    <property type="evidence" value="ECO:0007669"/>
    <property type="project" value="UniProtKB-KW"/>
</dbReference>
<dbReference type="EMBL" id="CP035758">
    <property type="protein sequence ID" value="QBD80004.1"/>
    <property type="molecule type" value="Genomic_DNA"/>
</dbReference>
<keyword evidence="7" id="KW-0067">ATP-binding</keyword>
<evidence type="ECO:0000256" key="1">
    <source>
        <dbReference type="ARBA" id="ARBA00012513"/>
    </source>
</evidence>
<proteinExistence type="predicted"/>
<dbReference type="InterPro" id="IPR017941">
    <property type="entry name" value="Rieske_2Fe-2S"/>
</dbReference>
<feature type="domain" description="Rieske" evidence="13">
    <location>
        <begin position="383"/>
        <end position="481"/>
    </location>
</feature>
<dbReference type="GO" id="GO:0005524">
    <property type="term" value="F:ATP binding"/>
    <property type="evidence" value="ECO:0007669"/>
    <property type="project" value="UniProtKB-KW"/>
</dbReference>
<dbReference type="InterPro" id="IPR036922">
    <property type="entry name" value="Rieske_2Fe-2S_sf"/>
</dbReference>
<evidence type="ECO:0000313" key="14">
    <source>
        <dbReference type="EMBL" id="QBD80004.1"/>
    </source>
</evidence>
<organism evidence="14 15">
    <name type="scientific">Ktedonosporobacter rubrisoli</name>
    <dbReference type="NCBI Taxonomy" id="2509675"/>
    <lineage>
        <taxon>Bacteria</taxon>
        <taxon>Bacillati</taxon>
        <taxon>Chloroflexota</taxon>
        <taxon>Ktedonobacteria</taxon>
        <taxon>Ktedonobacterales</taxon>
        <taxon>Ktedonosporobacteraceae</taxon>
        <taxon>Ktedonosporobacter</taxon>
    </lineage>
</organism>
<feature type="domain" description="Protein kinase" evidence="12">
    <location>
        <begin position="18"/>
        <end position="280"/>
    </location>
</feature>
<keyword evidence="4" id="KW-0479">Metal-binding</keyword>
<evidence type="ECO:0000256" key="7">
    <source>
        <dbReference type="ARBA" id="ARBA00022840"/>
    </source>
</evidence>
<dbReference type="SUPFAM" id="SSF56112">
    <property type="entry name" value="Protein kinase-like (PK-like)"/>
    <property type="match status" value="1"/>
</dbReference>
<keyword evidence="6" id="KW-0418">Kinase</keyword>
<dbReference type="SUPFAM" id="SSF50022">
    <property type="entry name" value="ISP domain"/>
    <property type="match status" value="1"/>
</dbReference>
<dbReference type="PROSITE" id="PS50011">
    <property type="entry name" value="PROTEIN_KINASE_DOM"/>
    <property type="match status" value="1"/>
</dbReference>
<evidence type="ECO:0000259" key="13">
    <source>
        <dbReference type="PROSITE" id="PS51296"/>
    </source>
</evidence>
<keyword evidence="11" id="KW-1133">Transmembrane helix</keyword>
<dbReference type="AlphaFoldDB" id="A0A4P6JWP2"/>
<dbReference type="Gene3D" id="2.102.10.10">
    <property type="entry name" value="Rieske [2Fe-2S] iron-sulphur domain"/>
    <property type="match status" value="1"/>
</dbReference>
<dbReference type="InterPro" id="IPR011009">
    <property type="entry name" value="Kinase-like_dom_sf"/>
</dbReference>
<evidence type="ECO:0000256" key="2">
    <source>
        <dbReference type="ARBA" id="ARBA00022679"/>
    </source>
</evidence>
<evidence type="ECO:0000259" key="12">
    <source>
        <dbReference type="PROSITE" id="PS50011"/>
    </source>
</evidence>
<dbReference type="PANTHER" id="PTHR43671">
    <property type="entry name" value="SERINE/THREONINE-PROTEIN KINASE NEK"/>
    <property type="match status" value="1"/>
</dbReference>
<feature type="transmembrane region" description="Helical" evidence="11">
    <location>
        <begin position="323"/>
        <end position="342"/>
    </location>
</feature>
<evidence type="ECO:0000256" key="11">
    <source>
        <dbReference type="SAM" id="Phobius"/>
    </source>
</evidence>
<dbReference type="Pfam" id="PF00069">
    <property type="entry name" value="Pkinase"/>
    <property type="match status" value="1"/>
</dbReference>
<dbReference type="GO" id="GO:0004497">
    <property type="term" value="F:monooxygenase activity"/>
    <property type="evidence" value="ECO:0007669"/>
    <property type="project" value="UniProtKB-ARBA"/>
</dbReference>
<evidence type="ECO:0000256" key="6">
    <source>
        <dbReference type="ARBA" id="ARBA00022777"/>
    </source>
</evidence>